<accession>A0ABW9E4L5</accession>
<dbReference type="InterPro" id="IPR036291">
    <property type="entry name" value="NAD(P)-bd_dom_sf"/>
</dbReference>
<name>A0ABW9E4L5_9BURK</name>
<evidence type="ECO:0000256" key="3">
    <source>
        <dbReference type="ARBA" id="ARBA00023027"/>
    </source>
</evidence>
<evidence type="ECO:0000313" key="7">
    <source>
        <dbReference type="EMBL" id="MFM0641718.1"/>
    </source>
</evidence>
<dbReference type="Pfam" id="PF02826">
    <property type="entry name" value="2-Hacid_dh_C"/>
    <property type="match status" value="1"/>
</dbReference>
<protein>
    <submittedName>
        <fullName evidence="7">C-terminal binding protein</fullName>
    </submittedName>
</protein>
<feature type="domain" description="D-isomer specific 2-hydroxyacid dehydrogenase catalytic" evidence="5">
    <location>
        <begin position="19"/>
        <end position="317"/>
    </location>
</feature>
<dbReference type="InterPro" id="IPR006140">
    <property type="entry name" value="D-isomer_DH_NAD-bd"/>
</dbReference>
<keyword evidence="2 4" id="KW-0560">Oxidoreductase</keyword>
<dbReference type="InterPro" id="IPR050857">
    <property type="entry name" value="D-2-hydroxyacid_DH"/>
</dbReference>
<comment type="caution">
    <text evidence="7">The sequence shown here is derived from an EMBL/GenBank/DDBJ whole genome shotgun (WGS) entry which is preliminary data.</text>
</comment>
<keyword evidence="3" id="KW-0520">NAD</keyword>
<gene>
    <name evidence="7" type="ORF">PQQ63_34075</name>
</gene>
<sequence>MSTAKVVLTDYAWDSLSIEHEILDDLAELTVLQSKNFDELLPYLSDCDALLNTYAGPITAVVMEAMPKCKIIARYGIGIDTIDLDAATAAGIIVTNNPSYCISEVAEHTVALLLSAARKITFYDRRVREGEWDVPAAKPIARVAGKTLGLVGFGNIARNVAVAAQALGMRVLFSDPFVPDRYRGVGPTKVDLPELLAQSDFVSVHAPLTADTRHLIGKSAFGQMKRSAILVNCGRGPLVETEALVTALDTGQIAGCALDTTDPEPLPPQHPLRDRDNVLITPHAAWFSEDAMIALQRGAPGEVRRVLSGEWPLNVVNPAVRGRSRAGL</sequence>
<dbReference type="PROSITE" id="PS00671">
    <property type="entry name" value="D_2_HYDROXYACID_DH_3"/>
    <property type="match status" value="1"/>
</dbReference>
<dbReference type="Proteomes" id="UP001629432">
    <property type="component" value="Unassembled WGS sequence"/>
</dbReference>
<dbReference type="Pfam" id="PF00389">
    <property type="entry name" value="2-Hacid_dh"/>
    <property type="match status" value="1"/>
</dbReference>
<feature type="domain" description="D-isomer specific 2-hydroxyacid dehydrogenase NAD-binding" evidence="6">
    <location>
        <begin position="110"/>
        <end position="285"/>
    </location>
</feature>
<proteinExistence type="inferred from homology"/>
<dbReference type="PROSITE" id="PS00670">
    <property type="entry name" value="D_2_HYDROXYACID_DH_2"/>
    <property type="match status" value="1"/>
</dbReference>
<organism evidence="7 8">
    <name type="scientific">Paraburkholderia metrosideri</name>
    <dbReference type="NCBI Taxonomy" id="580937"/>
    <lineage>
        <taxon>Bacteria</taxon>
        <taxon>Pseudomonadati</taxon>
        <taxon>Pseudomonadota</taxon>
        <taxon>Betaproteobacteria</taxon>
        <taxon>Burkholderiales</taxon>
        <taxon>Burkholderiaceae</taxon>
        <taxon>Paraburkholderia</taxon>
    </lineage>
</organism>
<evidence type="ECO:0000256" key="2">
    <source>
        <dbReference type="ARBA" id="ARBA00023002"/>
    </source>
</evidence>
<keyword evidence="8" id="KW-1185">Reference proteome</keyword>
<dbReference type="EMBL" id="JAQQCF010000047">
    <property type="protein sequence ID" value="MFM0641718.1"/>
    <property type="molecule type" value="Genomic_DNA"/>
</dbReference>
<dbReference type="PANTHER" id="PTHR42789:SF1">
    <property type="entry name" value="D-ISOMER SPECIFIC 2-HYDROXYACID DEHYDROGENASE FAMILY PROTEIN (AFU_ORTHOLOGUE AFUA_6G10090)"/>
    <property type="match status" value="1"/>
</dbReference>
<dbReference type="Gene3D" id="3.40.50.720">
    <property type="entry name" value="NAD(P)-binding Rossmann-like Domain"/>
    <property type="match status" value="2"/>
</dbReference>
<dbReference type="InterPro" id="IPR043322">
    <property type="entry name" value="CtBP"/>
</dbReference>
<comment type="similarity">
    <text evidence="1 4">Belongs to the D-isomer specific 2-hydroxyacid dehydrogenase family.</text>
</comment>
<dbReference type="InterPro" id="IPR006139">
    <property type="entry name" value="D-isomer_2_OHA_DH_cat_dom"/>
</dbReference>
<reference evidence="7 8" key="1">
    <citation type="journal article" date="2024" name="Chem. Sci.">
        <title>Discovery of megapolipeptins by genome mining of a Burkholderiales bacteria collection.</title>
        <authorList>
            <person name="Paulo B.S."/>
            <person name="Recchia M.J.J."/>
            <person name="Lee S."/>
            <person name="Fergusson C.H."/>
            <person name="Romanowski S.B."/>
            <person name="Hernandez A."/>
            <person name="Krull N."/>
            <person name="Liu D.Y."/>
            <person name="Cavanagh H."/>
            <person name="Bos A."/>
            <person name="Gray C.A."/>
            <person name="Murphy B.T."/>
            <person name="Linington R.G."/>
            <person name="Eustaquio A.S."/>
        </authorList>
    </citation>
    <scope>NUCLEOTIDE SEQUENCE [LARGE SCALE GENOMIC DNA]</scope>
    <source>
        <strain evidence="7 8">RL17-338-BIC-A</strain>
    </source>
</reference>
<dbReference type="SUPFAM" id="SSF52283">
    <property type="entry name" value="Formate/glycerate dehydrogenase catalytic domain-like"/>
    <property type="match status" value="1"/>
</dbReference>
<evidence type="ECO:0000256" key="1">
    <source>
        <dbReference type="ARBA" id="ARBA00005854"/>
    </source>
</evidence>
<dbReference type="InterPro" id="IPR029753">
    <property type="entry name" value="D-isomer_DH_CS"/>
</dbReference>
<evidence type="ECO:0000259" key="5">
    <source>
        <dbReference type="Pfam" id="PF00389"/>
    </source>
</evidence>
<dbReference type="SUPFAM" id="SSF51735">
    <property type="entry name" value="NAD(P)-binding Rossmann-fold domains"/>
    <property type="match status" value="1"/>
</dbReference>
<evidence type="ECO:0000259" key="6">
    <source>
        <dbReference type="Pfam" id="PF02826"/>
    </source>
</evidence>
<dbReference type="RefSeq" id="WP_408241790.1">
    <property type="nucleotide sequence ID" value="NZ_JAQQCF010000047.1"/>
</dbReference>
<evidence type="ECO:0000313" key="8">
    <source>
        <dbReference type="Proteomes" id="UP001629432"/>
    </source>
</evidence>
<evidence type="ECO:0000256" key="4">
    <source>
        <dbReference type="RuleBase" id="RU003719"/>
    </source>
</evidence>
<dbReference type="CDD" id="cd05299">
    <property type="entry name" value="CtBP_dh"/>
    <property type="match status" value="1"/>
</dbReference>
<dbReference type="PANTHER" id="PTHR42789">
    <property type="entry name" value="D-ISOMER SPECIFIC 2-HYDROXYACID DEHYDROGENASE FAMILY PROTEIN (AFU_ORTHOLOGUE AFUA_6G10090)"/>
    <property type="match status" value="1"/>
</dbReference>